<dbReference type="Pfam" id="PF00753">
    <property type="entry name" value="Lactamase_B"/>
    <property type="match status" value="1"/>
</dbReference>
<keyword evidence="9" id="KW-1185">Reference proteome</keyword>
<dbReference type="NCBIfam" id="TIGR00361">
    <property type="entry name" value="ComEC_Rec2"/>
    <property type="match status" value="1"/>
</dbReference>
<gene>
    <name evidence="8" type="primary">comEC</name>
    <name evidence="8" type="ORF">WFA24289_00672</name>
</gene>
<accession>A0ABM8Z564</accession>
<feature type="transmembrane region" description="Helical" evidence="6">
    <location>
        <begin position="309"/>
        <end position="339"/>
    </location>
</feature>
<keyword evidence="2" id="KW-1003">Cell membrane</keyword>
<protein>
    <submittedName>
        <fullName evidence="8">ComE operon protein 3</fullName>
    </submittedName>
</protein>
<feature type="transmembrane region" description="Helical" evidence="6">
    <location>
        <begin position="429"/>
        <end position="449"/>
    </location>
</feature>
<evidence type="ECO:0000313" key="9">
    <source>
        <dbReference type="Proteomes" id="UP000789707"/>
    </source>
</evidence>
<evidence type="ECO:0000256" key="6">
    <source>
        <dbReference type="SAM" id="Phobius"/>
    </source>
</evidence>
<dbReference type="InterPro" id="IPR004797">
    <property type="entry name" value="Competence_ComEC/Rec2"/>
</dbReference>
<feature type="transmembrane region" description="Helical" evidence="6">
    <location>
        <begin position="345"/>
        <end position="365"/>
    </location>
</feature>
<dbReference type="PANTHER" id="PTHR30619">
    <property type="entry name" value="DNA INTERNALIZATION/COMPETENCE PROTEIN COMEC/REC2"/>
    <property type="match status" value="1"/>
</dbReference>
<dbReference type="InterPro" id="IPR036866">
    <property type="entry name" value="RibonucZ/Hydroxyglut_hydro"/>
</dbReference>
<dbReference type="PANTHER" id="PTHR30619:SF7">
    <property type="entry name" value="BETA-LACTAMASE DOMAIN PROTEIN"/>
    <property type="match status" value="1"/>
</dbReference>
<dbReference type="NCBIfam" id="TIGR00360">
    <property type="entry name" value="ComEC_N-term"/>
    <property type="match status" value="1"/>
</dbReference>
<comment type="subcellular location">
    <subcellularLocation>
        <location evidence="1">Cell membrane</location>
        <topology evidence="1">Multi-pass membrane protein</topology>
    </subcellularLocation>
</comment>
<dbReference type="Pfam" id="PF13567">
    <property type="entry name" value="DUF4131"/>
    <property type="match status" value="1"/>
</dbReference>
<dbReference type="InterPro" id="IPR001279">
    <property type="entry name" value="Metallo-B-lactamas"/>
</dbReference>
<organism evidence="8 9">
    <name type="scientific">Periweissella fabaria</name>
    <dbReference type="NCBI Taxonomy" id="546157"/>
    <lineage>
        <taxon>Bacteria</taxon>
        <taxon>Bacillati</taxon>
        <taxon>Bacillota</taxon>
        <taxon>Bacilli</taxon>
        <taxon>Lactobacillales</taxon>
        <taxon>Lactobacillaceae</taxon>
        <taxon>Periweissella</taxon>
    </lineage>
</organism>
<feature type="transmembrane region" description="Helical" evidence="6">
    <location>
        <begin position="36"/>
        <end position="51"/>
    </location>
</feature>
<dbReference type="Gene3D" id="3.60.15.10">
    <property type="entry name" value="Ribonuclease Z/Hydroxyacylglutathione hydrolase-like"/>
    <property type="match status" value="1"/>
</dbReference>
<evidence type="ECO:0000256" key="3">
    <source>
        <dbReference type="ARBA" id="ARBA00022692"/>
    </source>
</evidence>
<evidence type="ECO:0000256" key="2">
    <source>
        <dbReference type="ARBA" id="ARBA00022475"/>
    </source>
</evidence>
<feature type="transmembrane region" description="Helical" evidence="6">
    <location>
        <begin position="226"/>
        <end position="243"/>
    </location>
</feature>
<keyword evidence="4 6" id="KW-1133">Transmembrane helix</keyword>
<dbReference type="Pfam" id="PF03772">
    <property type="entry name" value="Competence"/>
    <property type="match status" value="1"/>
</dbReference>
<dbReference type="InterPro" id="IPR025405">
    <property type="entry name" value="DUF4131"/>
</dbReference>
<evidence type="ECO:0000259" key="7">
    <source>
        <dbReference type="SMART" id="SM00849"/>
    </source>
</evidence>
<dbReference type="SUPFAM" id="SSF56281">
    <property type="entry name" value="Metallo-hydrolase/oxidoreductase"/>
    <property type="match status" value="1"/>
</dbReference>
<comment type="caution">
    <text evidence="8">The sequence shown here is derived from an EMBL/GenBank/DDBJ whole genome shotgun (WGS) entry which is preliminary data.</text>
</comment>
<evidence type="ECO:0000256" key="4">
    <source>
        <dbReference type="ARBA" id="ARBA00022989"/>
    </source>
</evidence>
<dbReference type="InterPro" id="IPR052159">
    <property type="entry name" value="Competence_DNA_uptake"/>
</dbReference>
<feature type="domain" description="Metallo-beta-lactamase" evidence="7">
    <location>
        <begin position="487"/>
        <end position="693"/>
    </location>
</feature>
<dbReference type="InterPro" id="IPR035681">
    <property type="entry name" value="ComA-like_MBL"/>
</dbReference>
<keyword evidence="3 6" id="KW-0812">Transmembrane</keyword>
<feature type="transmembrane region" description="Helical" evidence="6">
    <location>
        <begin position="458"/>
        <end position="476"/>
    </location>
</feature>
<reference evidence="8 9" key="1">
    <citation type="submission" date="2021-11" db="EMBL/GenBank/DDBJ databases">
        <authorList>
            <person name="Depoorter E."/>
        </authorList>
    </citation>
    <scope>NUCLEOTIDE SEQUENCE [LARGE SCALE GENOMIC DNA]</scope>
    <source>
        <strain evidence="8 9">LMG 24289</strain>
    </source>
</reference>
<dbReference type="CDD" id="cd07731">
    <property type="entry name" value="ComA-like_MBL-fold"/>
    <property type="match status" value="1"/>
</dbReference>
<dbReference type="Proteomes" id="UP000789707">
    <property type="component" value="Unassembled WGS sequence"/>
</dbReference>
<evidence type="ECO:0000256" key="5">
    <source>
        <dbReference type="ARBA" id="ARBA00023136"/>
    </source>
</evidence>
<keyword evidence="5 6" id="KW-0472">Membrane</keyword>
<dbReference type="RefSeq" id="WP_230096435.1">
    <property type="nucleotide sequence ID" value="NZ_CAKKNS010000002.1"/>
</dbReference>
<feature type="transmembrane region" description="Helical" evidence="6">
    <location>
        <begin position="372"/>
        <end position="400"/>
    </location>
</feature>
<dbReference type="InterPro" id="IPR004477">
    <property type="entry name" value="ComEC_N"/>
</dbReference>
<evidence type="ECO:0000313" key="8">
    <source>
        <dbReference type="EMBL" id="CAH0416368.1"/>
    </source>
</evidence>
<evidence type="ECO:0000256" key="1">
    <source>
        <dbReference type="ARBA" id="ARBA00004651"/>
    </source>
</evidence>
<sequence>MATITISVVILGHNWWAIGALFIILLRIYFLKEPQVLIVTLITCGFFYYWLDTFKQHNQDLQQQVQQQLDQSVEFDFTAWADELDVDGNILKTVATLPQTDTKILVNAVIGDKTTKEQLEQVTGRIVLNIRGNIKLIDEATNPGQFDSRKFYALQQINATLSKGQVKVVQKLGDTATLIGWVHKLHQKVIAYFETLPSNLRFYGETLILGYIRSDFYQENQGIRELGLLHLFSISGFQVVMFIKLLRWFFNQLRIPIEITAILTLLLLPLYFLFSGSIPSLIRAIIVGMVAQGLLIIKSRLTTLDSWSLSLLGGVVIEPGILEMLGGQLSYLLALALVFVRGLKFWQEIIMMNLIILPLLLATTYQTHLLAFLANFIFIPIFTHLMVPLTTIGVLIFPIFPVLSNGIDYIIAELSTLITWLSKLPGNIIFGHFNIGLALLATGMTFYLMQNFKSRRGWLILLSIYFVGFVGLKIPLHGSVAFVDIGQGDSIVIQMPYHREVTIIDTGGRLAMPLKQSWQRRQKQAKTNADMFLVPYLMYQGIANIKQIILTHADADHAGDVEILLKTFKVQHLYVGQEMEKMPKYQQLANKYHVDLVGVHAGQKLPGLPLEILWPIVSGQGKNEDSVVTRGSFGKLNFLFMGDLNRENELRLPTKAISATQVIKLGHHGSKTSSDERFLQAAKPEIAIISAGRNNRYHHPHQETLATLAANKISYFSTARDGMIKYEWSLFGGHWSKMKSE</sequence>
<feature type="transmembrane region" description="Helical" evidence="6">
    <location>
        <begin position="6"/>
        <end position="29"/>
    </location>
</feature>
<name>A0ABM8Z564_9LACO</name>
<dbReference type="EMBL" id="CAKKNS010000002">
    <property type="protein sequence ID" value="CAH0416368.1"/>
    <property type="molecule type" value="Genomic_DNA"/>
</dbReference>
<dbReference type="SMART" id="SM00849">
    <property type="entry name" value="Lactamase_B"/>
    <property type="match status" value="1"/>
</dbReference>
<proteinExistence type="predicted"/>